<feature type="compositionally biased region" description="Gly residues" evidence="1">
    <location>
        <begin position="1"/>
        <end position="12"/>
    </location>
</feature>
<feature type="compositionally biased region" description="Polar residues" evidence="1">
    <location>
        <begin position="108"/>
        <end position="117"/>
    </location>
</feature>
<protein>
    <submittedName>
        <fullName evidence="2">Uncharacterized protein</fullName>
    </submittedName>
</protein>
<dbReference type="EMBL" id="PGOL01002067">
    <property type="protein sequence ID" value="PKI50999.1"/>
    <property type="molecule type" value="Genomic_DNA"/>
</dbReference>
<feature type="compositionally biased region" description="Basic and acidic residues" evidence="1">
    <location>
        <begin position="82"/>
        <end position="102"/>
    </location>
</feature>
<name>A0A2I0J444_PUNGR</name>
<accession>A0A2I0J444</accession>
<proteinExistence type="predicted"/>
<sequence length="117" mass="12328">MLATPVGGGWPTGGHEPLSMMDPHGDPNQGRVAGGVTHDLPNSSDPCSWIPKFVRGERWGYKVGDARAGDWGVVGAPVDHPPLDYGDRHGELAGDPDRRVVVGKDAPTPSSDSGFDF</sequence>
<gene>
    <name evidence="2" type="ORF">CRG98_028626</name>
</gene>
<evidence type="ECO:0000256" key="1">
    <source>
        <dbReference type="SAM" id="MobiDB-lite"/>
    </source>
</evidence>
<organism evidence="2 3">
    <name type="scientific">Punica granatum</name>
    <name type="common">Pomegranate</name>
    <dbReference type="NCBI Taxonomy" id="22663"/>
    <lineage>
        <taxon>Eukaryota</taxon>
        <taxon>Viridiplantae</taxon>
        <taxon>Streptophyta</taxon>
        <taxon>Embryophyta</taxon>
        <taxon>Tracheophyta</taxon>
        <taxon>Spermatophyta</taxon>
        <taxon>Magnoliopsida</taxon>
        <taxon>eudicotyledons</taxon>
        <taxon>Gunneridae</taxon>
        <taxon>Pentapetalae</taxon>
        <taxon>rosids</taxon>
        <taxon>malvids</taxon>
        <taxon>Myrtales</taxon>
        <taxon>Lythraceae</taxon>
        <taxon>Punica</taxon>
    </lineage>
</organism>
<feature type="region of interest" description="Disordered" evidence="1">
    <location>
        <begin position="82"/>
        <end position="117"/>
    </location>
</feature>
<dbReference type="Proteomes" id="UP000233551">
    <property type="component" value="Unassembled WGS sequence"/>
</dbReference>
<evidence type="ECO:0000313" key="3">
    <source>
        <dbReference type="Proteomes" id="UP000233551"/>
    </source>
</evidence>
<keyword evidence="3" id="KW-1185">Reference proteome</keyword>
<reference evidence="2 3" key="1">
    <citation type="submission" date="2017-11" db="EMBL/GenBank/DDBJ databases">
        <title>De-novo sequencing of pomegranate (Punica granatum L.) genome.</title>
        <authorList>
            <person name="Akparov Z."/>
            <person name="Amiraslanov A."/>
            <person name="Hajiyeva S."/>
            <person name="Abbasov M."/>
            <person name="Kaur K."/>
            <person name="Hamwieh A."/>
            <person name="Solovyev V."/>
            <person name="Salamov A."/>
            <person name="Braich B."/>
            <person name="Kosarev P."/>
            <person name="Mahmoud A."/>
            <person name="Hajiyev E."/>
            <person name="Babayeva S."/>
            <person name="Izzatullayeva V."/>
            <person name="Mammadov A."/>
            <person name="Mammadov A."/>
            <person name="Sharifova S."/>
            <person name="Ojaghi J."/>
            <person name="Eynullazada K."/>
            <person name="Bayramov B."/>
            <person name="Abdulazimova A."/>
            <person name="Shahmuradov I."/>
        </authorList>
    </citation>
    <scope>NUCLEOTIDE SEQUENCE [LARGE SCALE GENOMIC DNA]</scope>
    <source>
        <strain evidence="3">cv. AG2017</strain>
        <tissue evidence="2">Leaf</tissue>
    </source>
</reference>
<evidence type="ECO:0000313" key="2">
    <source>
        <dbReference type="EMBL" id="PKI50999.1"/>
    </source>
</evidence>
<feature type="region of interest" description="Disordered" evidence="1">
    <location>
        <begin position="1"/>
        <end position="46"/>
    </location>
</feature>
<dbReference type="AlphaFoldDB" id="A0A2I0J444"/>
<comment type="caution">
    <text evidence="2">The sequence shown here is derived from an EMBL/GenBank/DDBJ whole genome shotgun (WGS) entry which is preliminary data.</text>
</comment>